<evidence type="ECO:0000313" key="1">
    <source>
        <dbReference type="EMBL" id="SFN32419.1"/>
    </source>
</evidence>
<dbReference type="InterPro" id="IPR009367">
    <property type="entry name" value="Elm1-like"/>
</dbReference>
<dbReference type="STRING" id="578942.SAMN05216289_11462"/>
<dbReference type="EMBL" id="FOVF01000014">
    <property type="protein sequence ID" value="SFN32419.1"/>
    <property type="molecule type" value="Genomic_DNA"/>
</dbReference>
<organism evidence="1 2">
    <name type="scientific">Dokdonella immobilis</name>
    <dbReference type="NCBI Taxonomy" id="578942"/>
    <lineage>
        <taxon>Bacteria</taxon>
        <taxon>Pseudomonadati</taxon>
        <taxon>Pseudomonadota</taxon>
        <taxon>Gammaproteobacteria</taxon>
        <taxon>Lysobacterales</taxon>
        <taxon>Rhodanobacteraceae</taxon>
        <taxon>Dokdonella</taxon>
    </lineage>
</organism>
<name>A0A1I4Y4F0_9GAMM</name>
<dbReference type="PANTHER" id="PTHR33986">
    <property type="entry name" value="OS02G0535700 PROTEIN"/>
    <property type="match status" value="1"/>
</dbReference>
<dbReference type="Pfam" id="PF06258">
    <property type="entry name" value="Mito_fiss_Elm1"/>
    <property type="match status" value="1"/>
</dbReference>
<dbReference type="AlphaFoldDB" id="A0A1I4Y4F0"/>
<protein>
    <recommendedName>
        <fullName evidence="3">Nucleoside-diphosphate sugar epimerase</fullName>
    </recommendedName>
</protein>
<evidence type="ECO:0000313" key="2">
    <source>
        <dbReference type="Proteomes" id="UP000198575"/>
    </source>
</evidence>
<proteinExistence type="predicted"/>
<evidence type="ECO:0008006" key="3">
    <source>
        <dbReference type="Google" id="ProtNLM"/>
    </source>
</evidence>
<accession>A0A1I4Y4F0</accession>
<dbReference type="PANTHER" id="PTHR33986:SF15">
    <property type="entry name" value="MITOCHONDRIAL FISSION PROTEIN ELM1"/>
    <property type="match status" value="1"/>
</dbReference>
<gene>
    <name evidence="1" type="ORF">SAMN05216289_11462</name>
</gene>
<dbReference type="OrthoDB" id="272235at2"/>
<dbReference type="RefSeq" id="WP_092407915.1">
    <property type="nucleotide sequence ID" value="NZ_FOVF01000014.1"/>
</dbReference>
<reference evidence="1 2" key="1">
    <citation type="submission" date="2016-10" db="EMBL/GenBank/DDBJ databases">
        <authorList>
            <person name="de Groot N.N."/>
        </authorList>
    </citation>
    <scope>NUCLEOTIDE SEQUENCE [LARGE SCALE GENOMIC DNA]</scope>
    <source>
        <strain evidence="1 2">CGMCC 1.7659</strain>
    </source>
</reference>
<keyword evidence="2" id="KW-1185">Reference proteome</keyword>
<dbReference type="Proteomes" id="UP000198575">
    <property type="component" value="Unassembled WGS sequence"/>
</dbReference>
<sequence>MSSEDCKSSCWVISDGAAGNERQALALAQALDLKPRILRLSVAQPWAALAPRLTWAARRALRDQDHGPIDPPWPDIAIGCGRRAALLTRCLRGWSKGRCFTVQILDPRVSPDLFDVVVAPRHDRLSASNLIETLGALNPVDDAWLAAGRARFSRLGQCPAPRTAVLIGASNSAQTLDDGYFEALHRALAGLFERQGGSFLVSASRRTPADRIAALRRQFAAWPGILWAGPEDGENPYPGILAWADRIIVTADSVNMISEACATPVPVHAFAARPVVGKLGDFHQALIGSGRLSALDDDDPTQGLPLRETAQVAARIRALWQRRPSGPPAA</sequence>